<reference evidence="2" key="1">
    <citation type="submission" date="2021-04" db="EMBL/GenBank/DDBJ databases">
        <authorList>
            <person name="Tunstrom K."/>
        </authorList>
    </citation>
    <scope>NUCLEOTIDE SEQUENCE</scope>
</reference>
<sequence length="346" mass="39787">MELNKSEFELDQYDDEIISQVQMDSECSNIGKSKRNRDEEENEWMLVKRKEKIVKVGHDKIEVYISSNEKLPKQFGLARLLKEQQILDISRVKYLNPYKVRLDITNEMSVTKLETCKALIERGWKVQKAMEKSVSYGVIRDVDMELGDEEILKNISCPNNAELLSIKRLQRRSATGSGWVPSESIQLCFKGSFLPAYVHVEGLRIKVDPYVFPVSQCSRCWKLGHTIKKCPYNKVVCPKCGENHENCNINTYKCVNCTGNHMSLARTCPAYQREKRLRELMAEFNCTYRKALTIIVTPSSPVQETNTSNSEITGLRSEAPQAQSTSYNQGREHDQVTFAQVVRLRQ</sequence>
<evidence type="ECO:0000256" key="1">
    <source>
        <dbReference type="SAM" id="MobiDB-lite"/>
    </source>
</evidence>
<comment type="caution">
    <text evidence="2">The sequence shown here is derived from an EMBL/GenBank/DDBJ whole genome shotgun (WGS) entry which is preliminary data.</text>
</comment>
<organism evidence="2 3">
    <name type="scientific">Parnassius apollo</name>
    <name type="common">Apollo butterfly</name>
    <name type="synonym">Papilio apollo</name>
    <dbReference type="NCBI Taxonomy" id="110799"/>
    <lineage>
        <taxon>Eukaryota</taxon>
        <taxon>Metazoa</taxon>
        <taxon>Ecdysozoa</taxon>
        <taxon>Arthropoda</taxon>
        <taxon>Hexapoda</taxon>
        <taxon>Insecta</taxon>
        <taxon>Pterygota</taxon>
        <taxon>Neoptera</taxon>
        <taxon>Endopterygota</taxon>
        <taxon>Lepidoptera</taxon>
        <taxon>Glossata</taxon>
        <taxon>Ditrysia</taxon>
        <taxon>Papilionoidea</taxon>
        <taxon>Papilionidae</taxon>
        <taxon>Parnassiinae</taxon>
        <taxon>Parnassini</taxon>
        <taxon>Parnassius</taxon>
        <taxon>Parnassius</taxon>
    </lineage>
</organism>
<dbReference type="Proteomes" id="UP000691718">
    <property type="component" value="Unassembled WGS sequence"/>
</dbReference>
<gene>
    <name evidence="2" type="ORF">PAPOLLO_LOCUS7436</name>
</gene>
<accession>A0A8S3WMG2</accession>
<proteinExistence type="predicted"/>
<keyword evidence="3" id="KW-1185">Reference proteome</keyword>
<dbReference type="AlphaFoldDB" id="A0A8S3WMG2"/>
<protein>
    <submittedName>
        <fullName evidence="2">(apollo) hypothetical protein</fullName>
    </submittedName>
</protein>
<evidence type="ECO:0000313" key="2">
    <source>
        <dbReference type="EMBL" id="CAG4965617.1"/>
    </source>
</evidence>
<feature type="region of interest" description="Disordered" evidence="1">
    <location>
        <begin position="301"/>
        <end position="332"/>
    </location>
</feature>
<dbReference type="OrthoDB" id="3039988at2759"/>
<name>A0A8S3WMG2_PARAO</name>
<feature type="compositionally biased region" description="Polar residues" evidence="1">
    <location>
        <begin position="301"/>
        <end position="312"/>
    </location>
</feature>
<feature type="compositionally biased region" description="Polar residues" evidence="1">
    <location>
        <begin position="320"/>
        <end position="329"/>
    </location>
</feature>
<dbReference type="EMBL" id="CAJQZP010000518">
    <property type="protein sequence ID" value="CAG4965617.1"/>
    <property type="molecule type" value="Genomic_DNA"/>
</dbReference>
<evidence type="ECO:0000313" key="3">
    <source>
        <dbReference type="Proteomes" id="UP000691718"/>
    </source>
</evidence>